<keyword evidence="7" id="KW-0132">Cell division</keyword>
<dbReference type="GO" id="GO:0051301">
    <property type="term" value="P:cell division"/>
    <property type="evidence" value="ECO:0007669"/>
    <property type="project" value="UniProtKB-KW"/>
</dbReference>
<dbReference type="InterPro" id="IPR018480">
    <property type="entry name" value="PNAcMuramoyl-5peptid_Trfase_CS"/>
</dbReference>
<dbReference type="GO" id="GO:0046872">
    <property type="term" value="F:metal ion binding"/>
    <property type="evidence" value="ECO:0007669"/>
    <property type="project" value="UniProtKB-KW"/>
</dbReference>
<keyword evidence="7" id="KW-0573">Peptidoglycan synthesis</keyword>
<dbReference type="EMBL" id="FQVY01000005">
    <property type="protein sequence ID" value="SHG56661.1"/>
    <property type="molecule type" value="Genomic_DNA"/>
</dbReference>
<dbReference type="AlphaFoldDB" id="A0AAQ1RWZ7"/>
<evidence type="ECO:0000256" key="6">
    <source>
        <dbReference type="ARBA" id="ARBA00023136"/>
    </source>
</evidence>
<feature type="transmembrane region" description="Helical" evidence="7">
    <location>
        <begin position="165"/>
        <end position="184"/>
    </location>
</feature>
<dbReference type="EC" id="2.7.8.13" evidence="7 8"/>
<name>A0AAQ1RWZ7_9FIRM</name>
<dbReference type="RefSeq" id="WP_021661170.1">
    <property type="nucleotide sequence ID" value="NZ_FQVY01000005.1"/>
</dbReference>
<dbReference type="GO" id="GO:0008360">
    <property type="term" value="P:regulation of cell shape"/>
    <property type="evidence" value="ECO:0007669"/>
    <property type="project" value="UniProtKB-KW"/>
</dbReference>
<feature type="transmembrane region" description="Helical" evidence="7">
    <location>
        <begin position="215"/>
        <end position="234"/>
    </location>
</feature>
<feature type="transmembrane region" description="Helical" evidence="7">
    <location>
        <begin position="89"/>
        <end position="109"/>
    </location>
</feature>
<comment type="subcellular location">
    <subcellularLocation>
        <location evidence="7">Cell membrane</location>
        <topology evidence="7">Multi-pass membrane protein</topology>
    </subcellularLocation>
    <subcellularLocation>
        <location evidence="1">Membrane</location>
        <topology evidence="1">Multi-pass membrane protein</topology>
    </subcellularLocation>
</comment>
<keyword evidence="7" id="KW-0131">Cell cycle</keyword>
<evidence type="ECO:0000313" key="10">
    <source>
        <dbReference type="EMBL" id="MZL69248.1"/>
    </source>
</evidence>
<comment type="pathway">
    <text evidence="7">Cell wall biogenesis; peptidoglycan biosynthesis.</text>
</comment>
<keyword evidence="7" id="KW-0133">Cell shape</keyword>
<feature type="transmembrane region" description="Helical" evidence="7">
    <location>
        <begin position="56"/>
        <end position="77"/>
    </location>
</feature>
<keyword evidence="7" id="KW-0961">Cell wall biogenesis/degradation</keyword>
<feature type="binding site" evidence="9">
    <location>
        <position position="183"/>
    </location>
    <ligand>
        <name>Mg(2+)</name>
        <dbReference type="ChEBI" id="CHEBI:18420"/>
    </ligand>
</feature>
<feature type="transmembrane region" description="Helical" evidence="7">
    <location>
        <begin position="314"/>
        <end position="334"/>
    </location>
</feature>
<organism evidence="11 12">
    <name type="scientific">Bittarella massiliensis</name>
    <name type="common">ex Durand et al. 2017</name>
    <dbReference type="NCBI Taxonomy" id="1720313"/>
    <lineage>
        <taxon>Bacteria</taxon>
        <taxon>Bacillati</taxon>
        <taxon>Bacillota</taxon>
        <taxon>Clostridia</taxon>
        <taxon>Eubacteriales</taxon>
        <taxon>Oscillospiraceae</taxon>
        <taxon>Bittarella (ex Durand et al. 2017)</taxon>
    </lineage>
</organism>
<evidence type="ECO:0000256" key="7">
    <source>
        <dbReference type="HAMAP-Rule" id="MF_00038"/>
    </source>
</evidence>
<evidence type="ECO:0000256" key="9">
    <source>
        <dbReference type="PIRSR" id="PIRSR600715-1"/>
    </source>
</evidence>
<dbReference type="NCBIfam" id="TIGR00445">
    <property type="entry name" value="mraY"/>
    <property type="match status" value="1"/>
</dbReference>
<protein>
    <recommendedName>
        <fullName evidence="7 8">Phospho-N-acetylmuramoyl-pentapeptide-transferase</fullName>
        <ecNumber evidence="7 8">2.7.8.13</ecNumber>
    </recommendedName>
    <alternativeName>
        <fullName evidence="7">UDP-MurNAc-pentapeptide phosphotransferase</fullName>
    </alternativeName>
</protein>
<accession>A0AAQ1RWZ7</accession>
<dbReference type="PANTHER" id="PTHR22926">
    <property type="entry name" value="PHOSPHO-N-ACETYLMURAMOYL-PENTAPEPTIDE-TRANSFERASE"/>
    <property type="match status" value="1"/>
</dbReference>
<keyword evidence="7" id="KW-1003">Cell membrane</keyword>
<evidence type="ECO:0000256" key="4">
    <source>
        <dbReference type="ARBA" id="ARBA00022692"/>
    </source>
</evidence>
<dbReference type="GO" id="GO:0005886">
    <property type="term" value="C:plasma membrane"/>
    <property type="evidence" value="ECO:0007669"/>
    <property type="project" value="UniProtKB-SubCell"/>
</dbReference>
<evidence type="ECO:0000256" key="1">
    <source>
        <dbReference type="ARBA" id="ARBA00004141"/>
    </source>
</evidence>
<feature type="transmembrane region" description="Helical" evidence="7">
    <location>
        <begin position="191"/>
        <end position="209"/>
    </location>
</feature>
<proteinExistence type="inferred from homology"/>
<evidence type="ECO:0000313" key="12">
    <source>
        <dbReference type="Proteomes" id="UP000184089"/>
    </source>
</evidence>
<keyword evidence="7 9" id="KW-0479">Metal-binding</keyword>
<dbReference type="HAMAP" id="MF_00038">
    <property type="entry name" value="MraY"/>
    <property type="match status" value="1"/>
</dbReference>
<reference evidence="12" key="1">
    <citation type="submission" date="2016-11" db="EMBL/GenBank/DDBJ databases">
        <authorList>
            <person name="Jaros S."/>
            <person name="Januszkiewicz K."/>
            <person name="Wedrychowicz H."/>
        </authorList>
    </citation>
    <scope>NUCLEOTIDE SEQUENCE [LARGE SCALE GENOMIC DNA]</scope>
    <source>
        <strain evidence="12">DSM 4029</strain>
    </source>
</reference>
<gene>
    <name evidence="7" type="primary">mraY</name>
    <name evidence="10" type="ORF">GT747_05630</name>
    <name evidence="11" type="ORF">SAMN05444424_2713</name>
</gene>
<feature type="transmembrane region" description="Helical" evidence="7">
    <location>
        <begin position="129"/>
        <end position="145"/>
    </location>
</feature>
<reference evidence="10 13" key="3">
    <citation type="journal article" date="2019" name="Nat. Med.">
        <title>A library of human gut bacterial isolates paired with longitudinal multiomics data enables mechanistic microbiome research.</title>
        <authorList>
            <person name="Poyet M."/>
            <person name="Groussin M."/>
            <person name="Gibbons S.M."/>
            <person name="Avila-Pacheco J."/>
            <person name="Jiang X."/>
            <person name="Kearney S.M."/>
            <person name="Perrotta A.R."/>
            <person name="Berdy B."/>
            <person name="Zhao S."/>
            <person name="Lieberman T.D."/>
            <person name="Swanson P.K."/>
            <person name="Smith M."/>
            <person name="Roesemann S."/>
            <person name="Alexander J.E."/>
            <person name="Rich S.A."/>
            <person name="Livny J."/>
            <person name="Vlamakis H."/>
            <person name="Clish C."/>
            <person name="Bullock K."/>
            <person name="Deik A."/>
            <person name="Scott J."/>
            <person name="Pierce K.A."/>
            <person name="Xavier R.J."/>
            <person name="Alm E.J."/>
        </authorList>
    </citation>
    <scope>NUCLEOTIDE SEQUENCE [LARGE SCALE GENOMIC DNA]</scope>
    <source>
        <strain evidence="10 13">BIOML-A2</strain>
    </source>
</reference>
<comment type="catalytic activity">
    <reaction evidence="7">
        <text>UDP-N-acetyl-alpha-D-muramoyl-L-alanyl-gamma-D-glutamyl-meso-2,6-diaminopimeloyl-D-alanyl-D-alanine + di-trans,octa-cis-undecaprenyl phosphate = di-trans,octa-cis-undecaprenyl diphospho-N-acetyl-alpha-D-muramoyl-L-alanyl-D-glutamyl-meso-2,6-diaminopimeloyl-D-alanyl-D-alanine + UMP</text>
        <dbReference type="Rhea" id="RHEA:28386"/>
        <dbReference type="ChEBI" id="CHEBI:57865"/>
        <dbReference type="ChEBI" id="CHEBI:60392"/>
        <dbReference type="ChEBI" id="CHEBI:61386"/>
        <dbReference type="ChEBI" id="CHEBI:61387"/>
        <dbReference type="EC" id="2.7.8.13"/>
    </reaction>
</comment>
<dbReference type="GO" id="GO:0071555">
    <property type="term" value="P:cell wall organization"/>
    <property type="evidence" value="ECO:0007669"/>
    <property type="project" value="UniProtKB-KW"/>
</dbReference>
<dbReference type="Pfam" id="PF00953">
    <property type="entry name" value="Glycos_transf_4"/>
    <property type="match status" value="1"/>
</dbReference>
<comment type="similarity">
    <text evidence="2 7">Belongs to the glycosyltransferase 4 family. MraY subfamily.</text>
</comment>
<feature type="binding site" evidence="9">
    <location>
        <position position="243"/>
    </location>
    <ligand>
        <name>Mg(2+)</name>
        <dbReference type="ChEBI" id="CHEBI:18420"/>
    </ligand>
</feature>
<comment type="caution">
    <text evidence="11">The sequence shown here is derived from an EMBL/GenBank/DDBJ whole genome shotgun (WGS) entry which is preliminary data.</text>
</comment>
<evidence type="ECO:0000256" key="3">
    <source>
        <dbReference type="ARBA" id="ARBA00022679"/>
    </source>
</evidence>
<feature type="transmembrane region" description="Helical" evidence="7">
    <location>
        <begin position="246"/>
        <end position="274"/>
    </location>
</feature>
<dbReference type="PANTHER" id="PTHR22926:SF5">
    <property type="entry name" value="PHOSPHO-N-ACETYLMURAMOYL-PENTAPEPTIDE-TRANSFERASE HOMOLOG"/>
    <property type="match status" value="1"/>
</dbReference>
<evidence type="ECO:0000256" key="8">
    <source>
        <dbReference type="NCBIfam" id="TIGR00445"/>
    </source>
</evidence>
<dbReference type="GO" id="GO:0008963">
    <property type="term" value="F:phospho-N-acetylmuramoyl-pentapeptide-transferase activity"/>
    <property type="evidence" value="ECO:0007669"/>
    <property type="project" value="UniProtKB-UniRule"/>
</dbReference>
<sequence>MSQLPVVLAAVSAFVITAVTGYFLIPFLKRLHYGQTIKEIGPTWHKDKGGTPTMGGIMFIIGIVVATALGACTLFWGDKTALQTVGAQQWSRLIYGILMALGFGFVGFLDDYISVVKKRNMGLRAREKFLLQLLIGAVYLMALYFSGSRSTALRLPFFGAVELGWLYWPVALFIIVGTVNAVNLTDGIDGLSGSVTFVVALGFLVLSGILGYAGFTLLAAAVAGGCIGYLLYNFHPAKVFMGDTGSLFLGGIVVAMAFGIGLPVVLVFTGIVYICETLSDIIQIGCYKLTHKRVFKMAPIHHHFEMSGWSEVKIVTVFSLVALAGCVLAVFWVLGM</sequence>
<keyword evidence="3 7" id="KW-0808">Transferase</keyword>
<dbReference type="PROSITE" id="PS01348">
    <property type="entry name" value="MRAY_2"/>
    <property type="match status" value="1"/>
</dbReference>
<keyword evidence="7 9" id="KW-0460">Magnesium</keyword>
<reference evidence="11" key="2">
    <citation type="submission" date="2016-11" db="EMBL/GenBank/DDBJ databases">
        <authorList>
            <person name="Varghese N."/>
            <person name="Submissions S."/>
        </authorList>
    </citation>
    <scope>NUCLEOTIDE SEQUENCE</scope>
    <source>
        <strain evidence="11">DSM 4029</strain>
    </source>
</reference>
<dbReference type="CDD" id="cd06852">
    <property type="entry name" value="GT_MraY"/>
    <property type="match status" value="1"/>
</dbReference>
<dbReference type="InterPro" id="IPR000715">
    <property type="entry name" value="Glycosyl_transferase_4"/>
</dbReference>
<keyword evidence="5 7" id="KW-1133">Transmembrane helix</keyword>
<dbReference type="InterPro" id="IPR003524">
    <property type="entry name" value="PNAcMuramoyl-5peptid_Trfase"/>
</dbReference>
<feature type="transmembrane region" description="Helical" evidence="7">
    <location>
        <begin position="6"/>
        <end position="28"/>
    </location>
</feature>
<dbReference type="Proteomes" id="UP000474718">
    <property type="component" value="Unassembled WGS sequence"/>
</dbReference>
<keyword evidence="13" id="KW-1185">Reference proteome</keyword>
<keyword evidence="4 7" id="KW-0812">Transmembrane</keyword>
<dbReference type="Proteomes" id="UP000184089">
    <property type="component" value="Unassembled WGS sequence"/>
</dbReference>
<evidence type="ECO:0000313" key="11">
    <source>
        <dbReference type="EMBL" id="SHG56661.1"/>
    </source>
</evidence>
<dbReference type="GO" id="GO:0009252">
    <property type="term" value="P:peptidoglycan biosynthetic process"/>
    <property type="evidence" value="ECO:0007669"/>
    <property type="project" value="UniProtKB-UniRule"/>
</dbReference>
<evidence type="ECO:0000256" key="5">
    <source>
        <dbReference type="ARBA" id="ARBA00022989"/>
    </source>
</evidence>
<evidence type="ECO:0000313" key="13">
    <source>
        <dbReference type="Proteomes" id="UP000474718"/>
    </source>
</evidence>
<evidence type="ECO:0000256" key="2">
    <source>
        <dbReference type="ARBA" id="ARBA00005583"/>
    </source>
</evidence>
<comment type="cofactor">
    <cofactor evidence="7 9">
        <name>Mg(2+)</name>
        <dbReference type="ChEBI" id="CHEBI:18420"/>
    </cofactor>
</comment>
<dbReference type="EMBL" id="WWVX01000003">
    <property type="protein sequence ID" value="MZL69248.1"/>
    <property type="molecule type" value="Genomic_DNA"/>
</dbReference>
<keyword evidence="6 7" id="KW-0472">Membrane</keyword>
<dbReference type="PROSITE" id="PS01347">
    <property type="entry name" value="MRAY_1"/>
    <property type="match status" value="1"/>
</dbReference>
<comment type="function">
    <text evidence="7">Catalyzes the initial step of the lipid cycle reactions in the biosynthesis of the cell wall peptidoglycan: transfers peptidoglycan precursor phospho-MurNAc-pentapeptide from UDP-MurNAc-pentapeptide onto the lipid carrier undecaprenyl phosphate, yielding undecaprenyl-pyrophosphoryl-MurNAc-pentapeptide, known as lipid I.</text>
</comment>